<keyword evidence="2" id="KW-1185">Reference proteome</keyword>
<accession>A0A392PYZ8</accession>
<dbReference type="EMBL" id="LXQA010102809">
    <property type="protein sequence ID" value="MCI16872.1"/>
    <property type="molecule type" value="Genomic_DNA"/>
</dbReference>
<feature type="non-terminal residue" evidence="1">
    <location>
        <position position="68"/>
    </location>
</feature>
<dbReference type="AlphaFoldDB" id="A0A392PYZ8"/>
<sequence>MFLQVSCLCAARSLCCATRRVVLFPVFLLVAPREGFYAACRVVCLGLVVVLVPAPHASWCCAARKPFW</sequence>
<proteinExistence type="predicted"/>
<evidence type="ECO:0000313" key="2">
    <source>
        <dbReference type="Proteomes" id="UP000265520"/>
    </source>
</evidence>
<comment type="caution">
    <text evidence="1">The sequence shown here is derived from an EMBL/GenBank/DDBJ whole genome shotgun (WGS) entry which is preliminary data.</text>
</comment>
<dbReference type="Proteomes" id="UP000265520">
    <property type="component" value="Unassembled WGS sequence"/>
</dbReference>
<reference evidence="1 2" key="1">
    <citation type="journal article" date="2018" name="Front. Plant Sci.">
        <title>Red Clover (Trifolium pratense) and Zigzag Clover (T. medium) - A Picture of Genomic Similarities and Differences.</title>
        <authorList>
            <person name="Dluhosova J."/>
            <person name="Istvanek J."/>
            <person name="Nedelnik J."/>
            <person name="Repkova J."/>
        </authorList>
    </citation>
    <scope>NUCLEOTIDE SEQUENCE [LARGE SCALE GENOMIC DNA]</scope>
    <source>
        <strain evidence="2">cv. 10/8</strain>
        <tissue evidence="1">Leaf</tissue>
    </source>
</reference>
<organism evidence="1 2">
    <name type="scientific">Trifolium medium</name>
    <dbReference type="NCBI Taxonomy" id="97028"/>
    <lineage>
        <taxon>Eukaryota</taxon>
        <taxon>Viridiplantae</taxon>
        <taxon>Streptophyta</taxon>
        <taxon>Embryophyta</taxon>
        <taxon>Tracheophyta</taxon>
        <taxon>Spermatophyta</taxon>
        <taxon>Magnoliopsida</taxon>
        <taxon>eudicotyledons</taxon>
        <taxon>Gunneridae</taxon>
        <taxon>Pentapetalae</taxon>
        <taxon>rosids</taxon>
        <taxon>fabids</taxon>
        <taxon>Fabales</taxon>
        <taxon>Fabaceae</taxon>
        <taxon>Papilionoideae</taxon>
        <taxon>50 kb inversion clade</taxon>
        <taxon>NPAAA clade</taxon>
        <taxon>Hologalegina</taxon>
        <taxon>IRL clade</taxon>
        <taxon>Trifolieae</taxon>
        <taxon>Trifolium</taxon>
    </lineage>
</organism>
<name>A0A392PYZ8_9FABA</name>
<evidence type="ECO:0000313" key="1">
    <source>
        <dbReference type="EMBL" id="MCI16872.1"/>
    </source>
</evidence>
<protein>
    <submittedName>
        <fullName evidence="1">Uncharacterized protein</fullName>
    </submittedName>
</protein>